<evidence type="ECO:0000313" key="2">
    <source>
        <dbReference type="Proteomes" id="UP000305401"/>
    </source>
</evidence>
<evidence type="ECO:0000313" key="1">
    <source>
        <dbReference type="EMBL" id="THG44374.1"/>
    </source>
</evidence>
<reference evidence="1" key="1">
    <citation type="submission" date="2019-04" db="EMBL/GenBank/DDBJ databases">
        <title>Microbes associate with the intestines of laboratory mice.</title>
        <authorList>
            <person name="Navarre W."/>
            <person name="Wong E."/>
            <person name="Huang K.C."/>
            <person name="Tropini C."/>
            <person name="Ng K."/>
            <person name="Yu B."/>
        </authorList>
    </citation>
    <scope>NUCLEOTIDE SEQUENCE</scope>
    <source>
        <strain evidence="1">NM86_A22</strain>
    </source>
</reference>
<feature type="non-terminal residue" evidence="1">
    <location>
        <position position="1"/>
    </location>
</feature>
<keyword evidence="2" id="KW-1185">Reference proteome</keyword>
<proteinExistence type="predicted"/>
<name>A0AC61S3E0_9BACT</name>
<dbReference type="EMBL" id="SSTG01000157">
    <property type="protein sequence ID" value="THG44374.1"/>
    <property type="molecule type" value="Genomic_DNA"/>
</dbReference>
<accession>A0AC61S3E0</accession>
<protein>
    <submittedName>
        <fullName evidence="1">RagB/SusD family nutrient uptake outer membrane protein</fullName>
    </submittedName>
</protein>
<gene>
    <name evidence="1" type="ORF">E5990_09660</name>
</gene>
<organism evidence="1 2">
    <name type="scientific">Muribaculum caecicola</name>
    <dbReference type="NCBI Taxonomy" id="3038144"/>
    <lineage>
        <taxon>Bacteria</taxon>
        <taxon>Pseudomonadati</taxon>
        <taxon>Bacteroidota</taxon>
        <taxon>Bacteroidia</taxon>
        <taxon>Bacteroidales</taxon>
        <taxon>Muribaculaceae</taxon>
        <taxon>Muribaculum</taxon>
    </lineage>
</organism>
<comment type="caution">
    <text evidence="1">The sequence shown here is derived from an EMBL/GenBank/DDBJ whole genome shotgun (WGS) entry which is preliminary data.</text>
</comment>
<dbReference type="Proteomes" id="UP000305401">
    <property type="component" value="Unassembled WGS sequence"/>
</dbReference>
<sequence length="550" mass="62914">PYNNEGIWENVRACWLIIERINEVPNMDQDEKDRIRDEAKCLLAAQYFTAFRFFGGMPIIKGTFSGTESSYEGRKSAQETLDFMLGLLDEVIEAKKLPWGYTGAAAASETGHWTLAGAMAQKIQILQFAASPLMNSEAPYYEGKYTMAHPEYVWLGYDKTRWTALRKACKDFFTALNANGVYHLVVPVENTQEGYRYAYRQAYMYQDSPEILHSVRTANKAHGNDYGWYNLGWGGAADGGGTNERCAPNPTQEYAEMFPWADGTPFDWDKTAAEGKLDEMFVKGDRVPGQKMLQNRVYTRDPRMYETMGVNGALMGLDYSSGTSSGANWEAWVGGSDASQQPATNTGVWATGYRNLKYVGGEFFRRKNPQWSWLQLSDVYLTYAEAILQDGGSLTDAISYVDQVRARVGLKGLAECNPDKNLTTNKENLLEEILRERACEFALQCTRYYDMVRYKRADLFERKLHGLRIYRLNANGERTETPWYDTEQSSIDNENDERFYEPNKFEYEKFEITTGARIWWTDGFDCKWFLQPFPLSEVNKGYGLDQNPGW</sequence>